<sequence>VEDFEEVAADSHAPVIGIDEEMDQRTVFLSDSPSDELLVVERDDYGFVFEVSEMLSTWAEKVLRGE</sequence>
<feature type="non-terminal residue" evidence="1">
    <location>
        <position position="1"/>
    </location>
</feature>
<accession>X1QQI8</accession>
<reference evidence="1" key="1">
    <citation type="journal article" date="2014" name="Front. Microbiol.">
        <title>High frequency of phylogenetically diverse reductive dehalogenase-homologous genes in deep subseafloor sedimentary metagenomes.</title>
        <authorList>
            <person name="Kawai M."/>
            <person name="Futagami T."/>
            <person name="Toyoda A."/>
            <person name="Takaki Y."/>
            <person name="Nishi S."/>
            <person name="Hori S."/>
            <person name="Arai W."/>
            <person name="Tsubouchi T."/>
            <person name="Morono Y."/>
            <person name="Uchiyama I."/>
            <person name="Ito T."/>
            <person name="Fujiyama A."/>
            <person name="Inagaki F."/>
            <person name="Takami H."/>
        </authorList>
    </citation>
    <scope>NUCLEOTIDE SEQUENCE</scope>
    <source>
        <strain evidence="1">Expedition CK06-06</strain>
    </source>
</reference>
<comment type="caution">
    <text evidence="1">The sequence shown here is derived from an EMBL/GenBank/DDBJ whole genome shotgun (WGS) entry which is preliminary data.</text>
</comment>
<protein>
    <recommendedName>
        <fullName evidence="2">SMI1/KNR4 family protein</fullName>
    </recommendedName>
</protein>
<dbReference type="EMBL" id="BARW01002341">
    <property type="protein sequence ID" value="GAI70488.1"/>
    <property type="molecule type" value="Genomic_DNA"/>
</dbReference>
<proteinExistence type="predicted"/>
<evidence type="ECO:0008006" key="2">
    <source>
        <dbReference type="Google" id="ProtNLM"/>
    </source>
</evidence>
<organism evidence="1">
    <name type="scientific">marine sediment metagenome</name>
    <dbReference type="NCBI Taxonomy" id="412755"/>
    <lineage>
        <taxon>unclassified sequences</taxon>
        <taxon>metagenomes</taxon>
        <taxon>ecological metagenomes</taxon>
    </lineage>
</organism>
<evidence type="ECO:0000313" key="1">
    <source>
        <dbReference type="EMBL" id="GAI70488.1"/>
    </source>
</evidence>
<name>X1QQI8_9ZZZZ</name>
<gene>
    <name evidence="1" type="ORF">S12H4_06599</name>
</gene>
<dbReference type="AlphaFoldDB" id="X1QQI8"/>